<dbReference type="PANTHER" id="PTHR21162">
    <property type="entry name" value="P53 AND DNA DAMAGE-REGULATED PROTEIN"/>
    <property type="match status" value="1"/>
</dbReference>
<organism evidence="9 10">
    <name type="scientific">Petromyzon marinus</name>
    <name type="common">Sea lamprey</name>
    <dbReference type="NCBI Taxonomy" id="7757"/>
    <lineage>
        <taxon>Eukaryota</taxon>
        <taxon>Metazoa</taxon>
        <taxon>Chordata</taxon>
        <taxon>Craniata</taxon>
        <taxon>Vertebrata</taxon>
        <taxon>Cyclostomata</taxon>
        <taxon>Hyperoartia</taxon>
        <taxon>Petromyzontiformes</taxon>
        <taxon>Petromyzontidae</taxon>
        <taxon>Petromyzon</taxon>
    </lineage>
</organism>
<keyword evidence="8" id="KW-0175">Coiled coil</keyword>
<sequence>MITFATMTADAQFLITYLTEVEALAEDLLADKHQMVALDRKRNSNREALRAVQGGAAAEKTWVCFGNMFIKIPRSKTRQMIKNDQEQLESEMTRIRRELKVKLNRLNEAQGKPELKGFDLAPLSREEMLAINKVIKE</sequence>
<dbReference type="Pfam" id="PF01920">
    <property type="entry name" value="Prefoldin_2"/>
    <property type="match status" value="1"/>
</dbReference>
<evidence type="ECO:0000256" key="7">
    <source>
        <dbReference type="ARBA" id="ARBA00026022"/>
    </source>
</evidence>
<comment type="similarity">
    <text evidence="3">Belongs to the prefoldin subunit beta family.</text>
</comment>
<evidence type="ECO:0000256" key="8">
    <source>
        <dbReference type="SAM" id="Coils"/>
    </source>
</evidence>
<dbReference type="AlphaFoldDB" id="A0AAJ7T9A9"/>
<evidence type="ECO:0000256" key="6">
    <source>
        <dbReference type="ARBA" id="ARBA00023186"/>
    </source>
</evidence>
<dbReference type="InterPro" id="IPR002777">
    <property type="entry name" value="PFD_beta-like"/>
</dbReference>
<protein>
    <recommendedName>
        <fullName evidence="4">p53 and DNA damage-regulated protein 1</fullName>
    </recommendedName>
</protein>
<evidence type="ECO:0000256" key="1">
    <source>
        <dbReference type="ARBA" id="ARBA00003581"/>
    </source>
</evidence>
<feature type="coiled-coil region" evidence="8">
    <location>
        <begin position="78"/>
        <end position="112"/>
    </location>
</feature>
<evidence type="ECO:0000256" key="5">
    <source>
        <dbReference type="ARBA" id="ARBA00022490"/>
    </source>
</evidence>
<name>A0AAJ7T9A9_PETMA</name>
<reference evidence="10" key="1">
    <citation type="submission" date="2025-08" db="UniProtKB">
        <authorList>
            <consortium name="RefSeq"/>
        </authorList>
    </citation>
    <scope>IDENTIFICATION</scope>
    <source>
        <tissue evidence="10">Sperm</tissue>
    </source>
</reference>
<dbReference type="KEGG" id="pmrn:116944237"/>
<comment type="subcellular location">
    <subcellularLocation>
        <location evidence="2">Cytoplasm</location>
    </subcellularLocation>
</comment>
<dbReference type="GO" id="GO:0051082">
    <property type="term" value="F:unfolded protein binding"/>
    <property type="evidence" value="ECO:0007669"/>
    <property type="project" value="InterPro"/>
</dbReference>
<proteinExistence type="inferred from homology"/>
<dbReference type="PANTHER" id="PTHR21162:SF0">
    <property type="entry name" value="P53 AND DNA DAMAGE-REGULATED PROTEIN 1"/>
    <property type="match status" value="1"/>
</dbReference>
<keyword evidence="5" id="KW-0963">Cytoplasm</keyword>
<comment type="subunit">
    <text evidence="7">Component of the PAQosome complex which is responsible for the biogenesis of several protein complexes and which consists of R2TP complex members RUVBL1, RUVBL2, RPAP3 and PIH1D1, URI complex members PFDN2, PFDN6, PDRG1, UXT and URI1 as well as ASDURF, POLR2E and DNAAF10/WDR92.</text>
</comment>
<keyword evidence="9" id="KW-1185">Reference proteome</keyword>
<dbReference type="Proteomes" id="UP001318040">
    <property type="component" value="Chromosome 20"/>
</dbReference>
<dbReference type="RefSeq" id="XP_032813642.1">
    <property type="nucleotide sequence ID" value="XM_032957751.1"/>
</dbReference>
<accession>A0AAJ7T9A9</accession>
<evidence type="ECO:0000313" key="10">
    <source>
        <dbReference type="RefSeq" id="XP_032813642.1"/>
    </source>
</evidence>
<evidence type="ECO:0000313" key="9">
    <source>
        <dbReference type="Proteomes" id="UP001318040"/>
    </source>
</evidence>
<dbReference type="GO" id="GO:0006457">
    <property type="term" value="P:protein folding"/>
    <property type="evidence" value="ECO:0007669"/>
    <property type="project" value="InterPro"/>
</dbReference>
<evidence type="ECO:0000256" key="4">
    <source>
        <dbReference type="ARBA" id="ARBA00016313"/>
    </source>
</evidence>
<dbReference type="GO" id="GO:0005737">
    <property type="term" value="C:cytoplasm"/>
    <property type="evidence" value="ECO:0007669"/>
    <property type="project" value="UniProtKB-SubCell"/>
</dbReference>
<gene>
    <name evidence="10" type="primary">PDRG1</name>
</gene>
<dbReference type="InterPro" id="IPR009053">
    <property type="entry name" value="Prefoldin"/>
</dbReference>
<dbReference type="CDD" id="cd22860">
    <property type="entry name" value="PDRG1"/>
    <property type="match status" value="1"/>
</dbReference>
<dbReference type="GO" id="GO:0016272">
    <property type="term" value="C:prefoldin complex"/>
    <property type="evidence" value="ECO:0007669"/>
    <property type="project" value="InterPro"/>
</dbReference>
<evidence type="ECO:0000256" key="3">
    <source>
        <dbReference type="ARBA" id="ARBA00008045"/>
    </source>
</evidence>
<dbReference type="Gene3D" id="1.10.287.370">
    <property type="match status" value="1"/>
</dbReference>
<evidence type="ECO:0000256" key="2">
    <source>
        <dbReference type="ARBA" id="ARBA00004496"/>
    </source>
</evidence>
<dbReference type="SUPFAM" id="SSF46579">
    <property type="entry name" value="Prefoldin"/>
    <property type="match status" value="1"/>
</dbReference>
<keyword evidence="6" id="KW-0143">Chaperone</keyword>
<dbReference type="InterPro" id="IPR030482">
    <property type="entry name" value="PDRG1"/>
</dbReference>
<comment type="function">
    <text evidence="1">May play a role in chaperone-mediated protein folding.</text>
</comment>